<organism evidence="12 13">
    <name type="scientific">Roseinatronobacter monicus</name>
    <dbReference type="NCBI Taxonomy" id="393481"/>
    <lineage>
        <taxon>Bacteria</taxon>
        <taxon>Pseudomonadati</taxon>
        <taxon>Pseudomonadota</taxon>
        <taxon>Alphaproteobacteria</taxon>
        <taxon>Rhodobacterales</taxon>
        <taxon>Paracoccaceae</taxon>
        <taxon>Roseinatronobacter</taxon>
    </lineage>
</organism>
<dbReference type="InterPro" id="IPR004268">
    <property type="entry name" value="MurJ"/>
</dbReference>
<accession>A0A543KCP0</accession>
<feature type="transmembrane region" description="Helical" evidence="10">
    <location>
        <begin position="159"/>
        <end position="177"/>
    </location>
</feature>
<dbReference type="GO" id="GO:0008360">
    <property type="term" value="P:regulation of cell shape"/>
    <property type="evidence" value="ECO:0007669"/>
    <property type="project" value="UniProtKB-UniRule"/>
</dbReference>
<feature type="transmembrane region" description="Helical" evidence="10">
    <location>
        <begin position="229"/>
        <end position="250"/>
    </location>
</feature>
<evidence type="ECO:0000256" key="6">
    <source>
        <dbReference type="ARBA" id="ARBA00022989"/>
    </source>
</evidence>
<evidence type="ECO:0000256" key="5">
    <source>
        <dbReference type="ARBA" id="ARBA00022984"/>
    </source>
</evidence>
<dbReference type="PANTHER" id="PTHR47019:SF1">
    <property type="entry name" value="LIPID II FLIPPASE MURJ"/>
    <property type="match status" value="1"/>
</dbReference>
<dbReference type="Pfam" id="PF03023">
    <property type="entry name" value="MurJ"/>
    <property type="match status" value="1"/>
</dbReference>
<comment type="subcellular location">
    <subcellularLocation>
        <location evidence="10">Cell inner membrane</location>
        <topology evidence="10">Multi-pass membrane protein</topology>
    </subcellularLocation>
    <subcellularLocation>
        <location evidence="1">Cell membrane</location>
        <topology evidence="1">Multi-pass membrane protein</topology>
    </subcellularLocation>
</comment>
<dbReference type="GO" id="GO:0034204">
    <property type="term" value="P:lipid translocation"/>
    <property type="evidence" value="ECO:0007669"/>
    <property type="project" value="TreeGrafter"/>
</dbReference>
<feature type="transmembrane region" description="Helical" evidence="10">
    <location>
        <begin position="348"/>
        <end position="370"/>
    </location>
</feature>
<keyword evidence="10 11" id="KW-0961">Cell wall biogenesis/degradation</keyword>
<feature type="transmembrane region" description="Helical" evidence="10">
    <location>
        <begin position="189"/>
        <end position="208"/>
    </location>
</feature>
<reference evidence="12 13" key="1">
    <citation type="submission" date="2019-06" db="EMBL/GenBank/DDBJ databases">
        <title>Genomic Encyclopedia of Archaeal and Bacterial Type Strains, Phase II (KMG-II): from individual species to whole genera.</title>
        <authorList>
            <person name="Goeker M."/>
        </authorList>
    </citation>
    <scope>NUCLEOTIDE SEQUENCE [LARGE SCALE GENOMIC DNA]</scope>
    <source>
        <strain evidence="12 13">DSM 18423</strain>
    </source>
</reference>
<feature type="transmembrane region" description="Helical" evidence="10">
    <location>
        <begin position="89"/>
        <end position="115"/>
    </location>
</feature>
<dbReference type="HAMAP" id="MF_02078">
    <property type="entry name" value="MurJ_MviN"/>
    <property type="match status" value="1"/>
</dbReference>
<dbReference type="PIRSF" id="PIRSF002869">
    <property type="entry name" value="MviN"/>
    <property type="match status" value="1"/>
</dbReference>
<feature type="transmembrane region" description="Helical" evidence="10">
    <location>
        <begin position="127"/>
        <end position="147"/>
    </location>
</feature>
<evidence type="ECO:0000256" key="1">
    <source>
        <dbReference type="ARBA" id="ARBA00004651"/>
    </source>
</evidence>
<feature type="transmembrane region" description="Helical" evidence="10">
    <location>
        <begin position="477"/>
        <end position="504"/>
    </location>
</feature>
<keyword evidence="10" id="KW-0997">Cell inner membrane</keyword>
<proteinExistence type="inferred from homology"/>
<dbReference type="EMBL" id="VFPT01000001">
    <property type="protein sequence ID" value="TQM92807.1"/>
    <property type="molecule type" value="Genomic_DNA"/>
</dbReference>
<dbReference type="RefSeq" id="WP_142080460.1">
    <property type="nucleotide sequence ID" value="NZ_VFPT01000001.1"/>
</dbReference>
<dbReference type="UniPathway" id="UPA00219"/>
<evidence type="ECO:0000256" key="11">
    <source>
        <dbReference type="PIRNR" id="PIRNR002869"/>
    </source>
</evidence>
<protein>
    <recommendedName>
        <fullName evidence="10">Probable lipid II flippase MurJ</fullName>
    </recommendedName>
</protein>
<evidence type="ECO:0000256" key="8">
    <source>
        <dbReference type="ARBA" id="ARBA00060041"/>
    </source>
</evidence>
<sequence>MARIRLVAGFLTVGLWTLLSRVFGFVRDVLMASYLGAGPVTDAFFVAFSLPNMFRRFFAEGAFNFAFVPLFAKKHEAGEDAEGFARDAFWGMAAILLVFSTLAVIAMPFLVWGMAAGFAQDERFDMAVVYGRVAFPYIFFISLVALLSGMLNAVGRFTAAAAAPVLLNVVFVAAMILADRADWPMGLTLSYAVPVAGVAQLVMLWVAVRRAGFAMRFRRPRLTPELKRLAIIAAPAVLAGGVVQINLIVGRQVASFTENAVSWLSYADRLYQLPLGVVGIAVGVVLLPELSRRLRAGEEGAGQHSFNRGLEFSLFLTLPSAVALVVIAAPIVSVLYGRGAWTESDTQATSLALAIYALGLPAFVLHKVLQPLYYARHDTKRPFQYALVSMVVNAVIAVGLMPVLGFVAAALATTLAGWMMVLQLWLGSRGMGRAAQLDDQMKSRLWRITLSALVMGAALYGLNVLLAEFLVQSGKRYLALLAIIAGGSVAYFAFGQWIGAFSVAELRASVSRSRRSDPPEAG</sequence>
<keyword evidence="4 10" id="KW-0133">Cell shape</keyword>
<feature type="transmembrane region" description="Helical" evidence="10">
    <location>
        <begin position="312"/>
        <end position="336"/>
    </location>
</feature>
<keyword evidence="10 11" id="KW-0813">Transport</keyword>
<dbReference type="NCBIfam" id="TIGR01695">
    <property type="entry name" value="murJ_mviN"/>
    <property type="match status" value="1"/>
</dbReference>
<gene>
    <name evidence="10" type="primary">murJ</name>
    <name evidence="12" type="ORF">BD293_1427</name>
</gene>
<comment type="pathway">
    <text evidence="10">Cell wall biogenesis; peptidoglycan biosynthesis.</text>
</comment>
<feature type="transmembrane region" description="Helical" evidence="10">
    <location>
        <begin position="270"/>
        <end position="291"/>
    </location>
</feature>
<dbReference type="CDD" id="cd13123">
    <property type="entry name" value="MATE_MurJ_like"/>
    <property type="match status" value="1"/>
</dbReference>
<feature type="transmembrane region" description="Helical" evidence="10">
    <location>
        <begin position="34"/>
        <end position="54"/>
    </location>
</feature>
<keyword evidence="13" id="KW-1185">Reference proteome</keyword>
<dbReference type="GO" id="GO:0015648">
    <property type="term" value="F:lipid-linked peptidoglycan transporter activity"/>
    <property type="evidence" value="ECO:0007669"/>
    <property type="project" value="UniProtKB-UniRule"/>
</dbReference>
<evidence type="ECO:0000256" key="2">
    <source>
        <dbReference type="ARBA" id="ARBA00022475"/>
    </source>
</evidence>
<dbReference type="InterPro" id="IPR051050">
    <property type="entry name" value="Lipid_II_flippase_MurJ/MviN"/>
</dbReference>
<evidence type="ECO:0000256" key="7">
    <source>
        <dbReference type="ARBA" id="ARBA00023136"/>
    </source>
</evidence>
<evidence type="ECO:0000313" key="12">
    <source>
        <dbReference type="EMBL" id="TQM92807.1"/>
    </source>
</evidence>
<dbReference type="PANTHER" id="PTHR47019">
    <property type="entry name" value="LIPID II FLIPPASE MURJ"/>
    <property type="match status" value="1"/>
</dbReference>
<keyword evidence="2 10" id="KW-1003">Cell membrane</keyword>
<comment type="caution">
    <text evidence="10">Lacks conserved residue(s) required for the propagation of feature annotation.</text>
</comment>
<evidence type="ECO:0000256" key="4">
    <source>
        <dbReference type="ARBA" id="ARBA00022960"/>
    </source>
</evidence>
<dbReference type="Proteomes" id="UP000320582">
    <property type="component" value="Unassembled WGS sequence"/>
</dbReference>
<comment type="caution">
    <text evidence="12">The sequence shown here is derived from an EMBL/GenBank/DDBJ whole genome shotgun (WGS) entry which is preliminary data.</text>
</comment>
<keyword evidence="6 10" id="KW-1133">Transmembrane helix</keyword>
<feature type="transmembrane region" description="Helical" evidence="10">
    <location>
        <begin position="448"/>
        <end position="471"/>
    </location>
</feature>
<dbReference type="PRINTS" id="PR01806">
    <property type="entry name" value="VIRFACTRMVIN"/>
</dbReference>
<keyword evidence="5 10" id="KW-0573">Peptidoglycan synthesis</keyword>
<dbReference type="GO" id="GO:0005886">
    <property type="term" value="C:plasma membrane"/>
    <property type="evidence" value="ECO:0007669"/>
    <property type="project" value="UniProtKB-SubCell"/>
</dbReference>
<keyword evidence="3 10" id="KW-0812">Transmembrane</keyword>
<evidence type="ECO:0000256" key="9">
    <source>
        <dbReference type="ARBA" id="ARBA00061532"/>
    </source>
</evidence>
<comment type="similarity">
    <text evidence="9 10 11">Belongs to the MurJ/MviN family.</text>
</comment>
<evidence type="ECO:0000256" key="10">
    <source>
        <dbReference type="HAMAP-Rule" id="MF_02078"/>
    </source>
</evidence>
<evidence type="ECO:0000313" key="13">
    <source>
        <dbReference type="Proteomes" id="UP000320582"/>
    </source>
</evidence>
<comment type="function">
    <text evidence="8 10 11">Involved in peptidoglycan biosynthesis. Transports lipid-linked peptidoglycan precursors from the inner to the outer leaflet of the cytoplasmic membrane.</text>
</comment>
<dbReference type="GO" id="GO:0009252">
    <property type="term" value="P:peptidoglycan biosynthetic process"/>
    <property type="evidence" value="ECO:0007669"/>
    <property type="project" value="UniProtKB-UniRule"/>
</dbReference>
<dbReference type="AlphaFoldDB" id="A0A543KCP0"/>
<dbReference type="GO" id="GO:0071555">
    <property type="term" value="P:cell wall organization"/>
    <property type="evidence" value="ECO:0007669"/>
    <property type="project" value="UniProtKB-UniRule"/>
</dbReference>
<name>A0A543KCP0_9RHOB</name>
<evidence type="ECO:0000256" key="3">
    <source>
        <dbReference type="ARBA" id="ARBA00022692"/>
    </source>
</evidence>
<dbReference type="OrthoDB" id="9816572at2"/>
<keyword evidence="7 10" id="KW-0472">Membrane</keyword>